<feature type="transmembrane region" description="Helical" evidence="7">
    <location>
        <begin position="112"/>
        <end position="135"/>
    </location>
</feature>
<evidence type="ECO:0000256" key="1">
    <source>
        <dbReference type="ARBA" id="ARBA00004127"/>
    </source>
</evidence>
<dbReference type="InterPro" id="IPR044770">
    <property type="entry name" value="MFS_spinster-like"/>
</dbReference>
<dbReference type="PANTHER" id="PTHR23505">
    <property type="entry name" value="SPINSTER"/>
    <property type="match status" value="1"/>
</dbReference>
<proteinExistence type="predicted"/>
<accession>A0A2J8TJJ7</accession>
<gene>
    <name evidence="8" type="ORF">CR201_G0034353</name>
</gene>
<dbReference type="GO" id="GO:0016020">
    <property type="term" value="C:membrane"/>
    <property type="evidence" value="ECO:0007669"/>
    <property type="project" value="TreeGrafter"/>
</dbReference>
<dbReference type="GO" id="GO:0006869">
    <property type="term" value="P:lipid transport"/>
    <property type="evidence" value="ECO:0007669"/>
    <property type="project" value="UniProtKB-KW"/>
</dbReference>
<evidence type="ECO:0000256" key="5">
    <source>
        <dbReference type="ARBA" id="ARBA00023055"/>
    </source>
</evidence>
<dbReference type="PANTHER" id="PTHR23505:SF13">
    <property type="entry name" value="PROTEIN SPINSTER HOMOLOG 1"/>
    <property type="match status" value="1"/>
</dbReference>
<protein>
    <submittedName>
        <fullName evidence="8">SPNS1 isoform 6</fullName>
    </submittedName>
</protein>
<reference evidence="8" key="1">
    <citation type="submission" date="2017-12" db="EMBL/GenBank/DDBJ databases">
        <title>High-resolution comparative analysis of great ape genomes.</title>
        <authorList>
            <person name="Pollen A."/>
            <person name="Hastie A."/>
            <person name="Hormozdiari F."/>
            <person name="Dougherty M."/>
            <person name="Liu R."/>
            <person name="Chaisson M."/>
            <person name="Hoppe E."/>
            <person name="Hill C."/>
            <person name="Pang A."/>
            <person name="Hillier L."/>
            <person name="Baker C."/>
            <person name="Armstrong J."/>
            <person name="Shendure J."/>
            <person name="Paten B."/>
            <person name="Wilson R."/>
            <person name="Chao H."/>
            <person name="Schneider V."/>
            <person name="Ventura M."/>
            <person name="Kronenberg Z."/>
            <person name="Murali S."/>
            <person name="Gordon D."/>
            <person name="Cantsilieris S."/>
            <person name="Munson K."/>
            <person name="Nelson B."/>
            <person name="Raja A."/>
            <person name="Underwood J."/>
            <person name="Diekhans M."/>
            <person name="Fiddes I."/>
            <person name="Haussler D."/>
            <person name="Eichler E."/>
        </authorList>
    </citation>
    <scope>NUCLEOTIDE SEQUENCE [LARGE SCALE GENOMIC DNA]</scope>
    <source>
        <strain evidence="8">Susie</strain>
    </source>
</reference>
<keyword evidence="5" id="KW-0445">Lipid transport</keyword>
<name>A0A2J8TJJ7_PONAB</name>
<dbReference type="SUPFAM" id="SSF103473">
    <property type="entry name" value="MFS general substrate transporter"/>
    <property type="match status" value="1"/>
</dbReference>
<evidence type="ECO:0000256" key="2">
    <source>
        <dbReference type="ARBA" id="ARBA00022448"/>
    </source>
</evidence>
<feature type="transmembrane region" description="Helical" evidence="7">
    <location>
        <begin position="38"/>
        <end position="61"/>
    </location>
</feature>
<feature type="non-terminal residue" evidence="8">
    <location>
        <position position="1"/>
    </location>
</feature>
<sequence>VFGYLGDRYNRKYLMCGGIAFWSLVTLGSSFIPGEIFIFIGETLLSMNWAIVADILLYVVIPTRRSTAEAFQIVLSHLLGDAGSPYLIGLISDRLRRNWPPSFLSEFRALQFSLMLCAFVGALGGAAFLGTAIFIEGDRRRAQLHVQGLLHEAGSTDDQIVVPQRGRSTRVPVASVLI</sequence>
<comment type="subcellular location">
    <subcellularLocation>
        <location evidence="1">Endomembrane system</location>
        <topology evidence="1">Multi-pass membrane protein</topology>
    </subcellularLocation>
</comment>
<keyword evidence="2" id="KW-0813">Transport</keyword>
<comment type="caution">
    <text evidence="8">The sequence shown here is derived from an EMBL/GenBank/DDBJ whole genome shotgun (WGS) entry which is preliminary data.</text>
</comment>
<evidence type="ECO:0000313" key="8">
    <source>
        <dbReference type="EMBL" id="PNJ33226.1"/>
    </source>
</evidence>
<dbReference type="GO" id="GO:0012505">
    <property type="term" value="C:endomembrane system"/>
    <property type="evidence" value="ECO:0007669"/>
    <property type="project" value="UniProtKB-SubCell"/>
</dbReference>
<keyword evidence="6 7" id="KW-0472">Membrane</keyword>
<dbReference type="EMBL" id="NDHI03003494">
    <property type="protein sequence ID" value="PNJ33226.1"/>
    <property type="molecule type" value="Genomic_DNA"/>
</dbReference>
<dbReference type="Gene3D" id="1.20.1250.20">
    <property type="entry name" value="MFS general substrate transporter like domains"/>
    <property type="match status" value="1"/>
</dbReference>
<keyword evidence="4 7" id="KW-1133">Transmembrane helix</keyword>
<feature type="transmembrane region" description="Helical" evidence="7">
    <location>
        <begin position="12"/>
        <end position="32"/>
    </location>
</feature>
<dbReference type="AlphaFoldDB" id="A0A2J8TJJ7"/>
<evidence type="ECO:0000256" key="3">
    <source>
        <dbReference type="ARBA" id="ARBA00022692"/>
    </source>
</evidence>
<evidence type="ECO:0000256" key="7">
    <source>
        <dbReference type="SAM" id="Phobius"/>
    </source>
</evidence>
<dbReference type="InterPro" id="IPR036259">
    <property type="entry name" value="MFS_trans_sf"/>
</dbReference>
<organism evidence="8">
    <name type="scientific">Pongo abelii</name>
    <name type="common">Sumatran orangutan</name>
    <name type="synonym">Pongo pygmaeus abelii</name>
    <dbReference type="NCBI Taxonomy" id="9601"/>
    <lineage>
        <taxon>Eukaryota</taxon>
        <taxon>Metazoa</taxon>
        <taxon>Chordata</taxon>
        <taxon>Craniata</taxon>
        <taxon>Vertebrata</taxon>
        <taxon>Euteleostomi</taxon>
        <taxon>Mammalia</taxon>
        <taxon>Eutheria</taxon>
        <taxon>Euarchontoglires</taxon>
        <taxon>Primates</taxon>
        <taxon>Haplorrhini</taxon>
        <taxon>Catarrhini</taxon>
        <taxon>Hominidae</taxon>
        <taxon>Pongo</taxon>
    </lineage>
</organism>
<evidence type="ECO:0000256" key="6">
    <source>
        <dbReference type="ARBA" id="ARBA00023136"/>
    </source>
</evidence>
<keyword evidence="3 7" id="KW-0812">Transmembrane</keyword>
<feature type="transmembrane region" description="Helical" evidence="7">
    <location>
        <begin position="73"/>
        <end position="92"/>
    </location>
</feature>
<evidence type="ECO:0000256" key="4">
    <source>
        <dbReference type="ARBA" id="ARBA00022989"/>
    </source>
</evidence>